<proteinExistence type="predicted"/>
<evidence type="ECO:0000256" key="4">
    <source>
        <dbReference type="ARBA" id="ARBA00023136"/>
    </source>
</evidence>
<dbReference type="Proteomes" id="UP000460715">
    <property type="component" value="Unassembled WGS sequence"/>
</dbReference>
<organism evidence="7 8">
    <name type="scientific">Teichococcus coralli</name>
    <dbReference type="NCBI Taxonomy" id="2545983"/>
    <lineage>
        <taxon>Bacteria</taxon>
        <taxon>Pseudomonadati</taxon>
        <taxon>Pseudomonadota</taxon>
        <taxon>Alphaproteobacteria</taxon>
        <taxon>Acetobacterales</taxon>
        <taxon>Roseomonadaceae</taxon>
        <taxon>Roseomonas</taxon>
    </lineage>
</organism>
<keyword evidence="3" id="KW-1133">Transmembrane helix</keyword>
<keyword evidence="4" id="KW-0472">Membrane</keyword>
<reference evidence="7 8" key="1">
    <citation type="submission" date="2019-03" db="EMBL/GenBank/DDBJ databases">
        <title>Roseomonas sp. a novel Roseomonas species isolated from Sea whip Gorgonian.</title>
        <authorList>
            <person name="Li F."/>
            <person name="Pan X."/>
            <person name="Huang S."/>
            <person name="Li Z."/>
            <person name="Meng B."/>
        </authorList>
    </citation>
    <scope>NUCLEOTIDE SEQUENCE [LARGE SCALE GENOMIC DNA]</scope>
    <source>
        <strain evidence="7 8">M0104</strain>
    </source>
</reference>
<dbReference type="AlphaFoldDB" id="A0A845B911"/>
<dbReference type="GO" id="GO:0005886">
    <property type="term" value="C:plasma membrane"/>
    <property type="evidence" value="ECO:0007669"/>
    <property type="project" value="InterPro"/>
</dbReference>
<gene>
    <name evidence="7" type="ORF">E0493_07705</name>
</gene>
<keyword evidence="8" id="KW-1185">Reference proteome</keyword>
<evidence type="ECO:0000256" key="3">
    <source>
        <dbReference type="ARBA" id="ARBA00022989"/>
    </source>
</evidence>
<protein>
    <recommendedName>
        <fullName evidence="6">Translocation and assembly module TamB C-terminal domain-containing protein</fullName>
    </recommendedName>
</protein>
<dbReference type="InterPro" id="IPR007452">
    <property type="entry name" value="TamB_C"/>
</dbReference>
<sequence>MRRVFRGFLVLGLILGLGLPVLEAGAAPEDKATSVEAAPEPGLISGAAGRMVVSLLKRFVPGLQIEGLRPVPGAISFTRLTMADAKGPWLELDDVRLNFGLMALLRRDLRISELTAARIALLRLPESSGEQPPPPPPDQQNQSLLPSLPNLPVDLFVEKLSVARIEIPRELVAATVEEHGAKPGFALSLNGTASLTDAALTADLTAQRLEADGQLSLKLRMDPKQQLLVDLQASEPPQGVLATALRIPDAPAQLSLHLEGPPSGADLRAIADFGGQAGFKADGRLAMAPDGSGSLTLQGHLDAPTPLAPPPVASLDFAFEGGVLANKQPVLNRLHLTAPAGEVIAKGNMDLLEAEAHLASSDALGSLVPQIVGWEGVDLNARVANGEQIEATLRPHGLTGPDPLAGVLGPEPVVEYAGTAFRIDSLTVRGRGATLEASGTGWDQLDLQAKLTVPELQVVRPELSGPATLEARVTGPVADPAIAAHLQSPGLVAAERRIEALDLSAELPSVSGMAGTLRLTAQAEGQPVSVALHAARDGDLVRLTEAQANFGPAQATAEGAFNTATIRFDGNLNVAAENLAPLAGLIGQPVAGGLRVEAKLNTAPDGRQLVDAHAATRNFQLAGQPYSVDANLKGSNAALDWNVKADLPQANVQGRGQFAQTEQGMRLDIAAFTAQQGGMGVRLAQPATVRRLPNGAIEIPGMRLVAQPAGDFTISGRWGPDTADIRVALAALPASVVNQFAPQPPLSGTVVGEARITGPVSAPEVNATLNGTNLRTGADWATGWPAATLRVEAHRAGSGAVRANAALRMGKVMTLDAEATLPQGPGATAPLSARVTGQANLQPLASPTLGGSANQVAGRITIDGGASGTLGAPKLNGGVTLANGEVRNPIYGLRLTNITGRLRAEGERVLLENLVARAGSGRIAMQGYAEPFAPGIPAQIDITARDATPLQSELVTALMDADLRFTGPLQTSPALGGTVRLQRVAISIPQSLPGGGVPTLGDVRERGAAAPKPVAPGPAAPPIALNVKVEAPQSILVRGRGLDAELGGSLTVGGTAASPQPEGAFTLRRGTFQLLDRRLSFNSGSLTFDGTLTPRLDFNATTSAQGVSITLSISGPANDPKITFSSSPEMPQDEILARLLFNRPLNKLSPFEIAQLAGGAASLAGLGPGGSRGFFGRIADKLGLDRLGVGSASDSDSGSGNNSNAANPSLEAGGYIGDGVYVGVEQGTKGGPRVGVEVELTPRLKLESSTGGEVGERVGLSYEFEY</sequence>
<evidence type="ECO:0000256" key="2">
    <source>
        <dbReference type="ARBA" id="ARBA00022692"/>
    </source>
</evidence>
<dbReference type="EMBL" id="SNVJ01000005">
    <property type="protein sequence ID" value="MXP63235.1"/>
    <property type="molecule type" value="Genomic_DNA"/>
</dbReference>
<dbReference type="RefSeq" id="WP_160936356.1">
    <property type="nucleotide sequence ID" value="NZ_SNVJ01000005.1"/>
</dbReference>
<name>A0A845B911_9PROT</name>
<dbReference type="PANTHER" id="PTHR36985">
    <property type="entry name" value="TRANSLOCATION AND ASSEMBLY MODULE SUBUNIT TAMB"/>
    <property type="match status" value="1"/>
</dbReference>
<feature type="compositionally biased region" description="Low complexity" evidence="5">
    <location>
        <begin position="1190"/>
        <end position="1207"/>
    </location>
</feature>
<dbReference type="OrthoDB" id="7784409at2"/>
<comment type="subcellular location">
    <subcellularLocation>
        <location evidence="1">Membrane</location>
        <topology evidence="1">Single-pass membrane protein</topology>
    </subcellularLocation>
</comment>
<comment type="caution">
    <text evidence="7">The sequence shown here is derived from an EMBL/GenBank/DDBJ whole genome shotgun (WGS) entry which is preliminary data.</text>
</comment>
<evidence type="ECO:0000259" key="6">
    <source>
        <dbReference type="Pfam" id="PF04357"/>
    </source>
</evidence>
<evidence type="ECO:0000256" key="5">
    <source>
        <dbReference type="SAM" id="MobiDB-lite"/>
    </source>
</evidence>
<evidence type="ECO:0000313" key="8">
    <source>
        <dbReference type="Proteomes" id="UP000460715"/>
    </source>
</evidence>
<dbReference type="GO" id="GO:0009306">
    <property type="term" value="P:protein secretion"/>
    <property type="evidence" value="ECO:0007669"/>
    <property type="project" value="InterPro"/>
</dbReference>
<dbReference type="PANTHER" id="PTHR36985:SF1">
    <property type="entry name" value="TRANSLOCATION AND ASSEMBLY MODULE SUBUNIT TAMB"/>
    <property type="match status" value="1"/>
</dbReference>
<feature type="region of interest" description="Disordered" evidence="5">
    <location>
        <begin position="126"/>
        <end position="145"/>
    </location>
</feature>
<dbReference type="Pfam" id="PF04357">
    <property type="entry name" value="TamB"/>
    <property type="match status" value="1"/>
</dbReference>
<accession>A0A845B911</accession>
<evidence type="ECO:0000256" key="1">
    <source>
        <dbReference type="ARBA" id="ARBA00004167"/>
    </source>
</evidence>
<keyword evidence="2" id="KW-0812">Transmembrane</keyword>
<feature type="region of interest" description="Disordered" evidence="5">
    <location>
        <begin position="1190"/>
        <end position="1210"/>
    </location>
</feature>
<feature type="domain" description="Translocation and assembly module TamB C-terminal" evidence="6">
    <location>
        <begin position="916"/>
        <end position="1266"/>
    </location>
</feature>
<evidence type="ECO:0000313" key="7">
    <source>
        <dbReference type="EMBL" id="MXP63235.1"/>
    </source>
</evidence>